<protein>
    <submittedName>
        <fullName evidence="1">Uncharacterized protein</fullName>
    </submittedName>
</protein>
<dbReference type="EMBL" id="VSSQ01015735">
    <property type="protein sequence ID" value="MPM56388.1"/>
    <property type="molecule type" value="Genomic_DNA"/>
</dbReference>
<organism evidence="1">
    <name type="scientific">bioreactor metagenome</name>
    <dbReference type="NCBI Taxonomy" id="1076179"/>
    <lineage>
        <taxon>unclassified sequences</taxon>
        <taxon>metagenomes</taxon>
        <taxon>ecological metagenomes</taxon>
    </lineage>
</organism>
<accession>A0A645AUE3</accession>
<proteinExistence type="predicted"/>
<reference evidence="1" key="1">
    <citation type="submission" date="2019-08" db="EMBL/GenBank/DDBJ databases">
        <authorList>
            <person name="Kucharzyk K."/>
            <person name="Murdoch R.W."/>
            <person name="Higgins S."/>
            <person name="Loffler F."/>
        </authorList>
    </citation>
    <scope>NUCLEOTIDE SEQUENCE</scope>
</reference>
<evidence type="ECO:0000313" key="1">
    <source>
        <dbReference type="EMBL" id="MPM56388.1"/>
    </source>
</evidence>
<gene>
    <name evidence="1" type="ORF">SDC9_103190</name>
</gene>
<sequence length="80" mass="8636">MVTILFFVSPAFHKAGKFSGASAIAVDPAANVAVVNTMLINSRRERNVFFMSAPPRLILSIIVTDHNLSAEVSMSILFGQ</sequence>
<dbReference type="AlphaFoldDB" id="A0A645AUE3"/>
<comment type="caution">
    <text evidence="1">The sequence shown here is derived from an EMBL/GenBank/DDBJ whole genome shotgun (WGS) entry which is preliminary data.</text>
</comment>
<name>A0A645AUE3_9ZZZZ</name>